<proteinExistence type="predicted"/>
<dbReference type="InterPro" id="IPR058782">
    <property type="entry name" value="GIY_YIG_3"/>
</dbReference>
<dbReference type="EMBL" id="JAURTK010000018">
    <property type="protein sequence ID" value="MDP9651282.1"/>
    <property type="molecule type" value="Genomic_DNA"/>
</dbReference>
<dbReference type="RefSeq" id="WP_392395933.1">
    <property type="nucleotide sequence ID" value="NZ_JAURTK010000018.1"/>
</dbReference>
<accession>A0AB73IPI1</accession>
<comment type="caution">
    <text evidence="3">The sequence shown here is derived from an EMBL/GenBank/DDBJ whole genome shotgun (WGS) entry which is preliminary data.</text>
</comment>
<dbReference type="AlphaFoldDB" id="A0AB73IPI1"/>
<evidence type="ECO:0000259" key="2">
    <source>
        <dbReference type="Pfam" id="PF26468"/>
    </source>
</evidence>
<protein>
    <submittedName>
        <fullName evidence="3">Uncharacterized protein</fullName>
    </submittedName>
</protein>
<evidence type="ECO:0000313" key="4">
    <source>
        <dbReference type="Proteomes" id="UP001229486"/>
    </source>
</evidence>
<dbReference type="Pfam" id="PF21818">
    <property type="entry name" value="DUF6884"/>
    <property type="match status" value="1"/>
</dbReference>
<feature type="domain" description="DUF6884" evidence="1">
    <location>
        <begin position="7"/>
        <end position="137"/>
    </location>
</feature>
<dbReference type="InterPro" id="IPR049251">
    <property type="entry name" value="DUF6884"/>
</dbReference>
<dbReference type="Proteomes" id="UP001229486">
    <property type="component" value="Unassembled WGS sequence"/>
</dbReference>
<evidence type="ECO:0000313" key="3">
    <source>
        <dbReference type="EMBL" id="MDP9651282.1"/>
    </source>
</evidence>
<evidence type="ECO:0000259" key="1">
    <source>
        <dbReference type="Pfam" id="PF21818"/>
    </source>
</evidence>
<name>A0AB73IPI1_9BURK</name>
<sequence>MKKRKPIVFVSCGARKLSTSARAKEMYISPRFLAARKFAELHGDRWFILSARHGLLSPEQVIEPYDVDLRKLSAEAKRAWANGLHDSISTIAAESQTASVLASDDYSDLVRPIFSKLGLNTVFPLDGLSPEISLELLDRVNASSDRVRDYQKFYDLLAMLQATDGQMIPFSELSGKFLPKSGVYFFFEDGEVTRFTSGCFRRVVRIGTHGVSKGSKSLLWQRLRTHRGNDDGSGSHRSSIFRLHIGNALLTLESKALATWGAGDNAKADVRGEEEWLEKSVSDYLKRLYVAFIPILDDASADSDRSYVEKNAIALLTGGGPLDLPSSNWLGNFSVAESVKKSGLWNVNYVGDPYDSTFLLVLEELIERYRTGNVTQHSLAPKNWRITMQRGGIGQHELF</sequence>
<gene>
    <name evidence="3" type="ORF">J2793_006757</name>
</gene>
<dbReference type="Pfam" id="PF26468">
    <property type="entry name" value="GIY_YIG_3"/>
    <property type="match status" value="1"/>
</dbReference>
<reference evidence="3" key="1">
    <citation type="submission" date="2023-07" db="EMBL/GenBank/DDBJ databases">
        <title>Sorghum-associated microbial communities from plants grown in Nebraska, USA.</title>
        <authorList>
            <person name="Schachtman D."/>
        </authorList>
    </citation>
    <scope>NUCLEOTIDE SEQUENCE</scope>
    <source>
        <strain evidence="3">DS1061</strain>
    </source>
</reference>
<feature type="domain" description="GIY-YIG" evidence="2">
    <location>
        <begin position="145"/>
        <end position="369"/>
    </location>
</feature>
<organism evidence="3 4">
    <name type="scientific">Paraburkholderia caledonica</name>
    <dbReference type="NCBI Taxonomy" id="134536"/>
    <lineage>
        <taxon>Bacteria</taxon>
        <taxon>Pseudomonadati</taxon>
        <taxon>Pseudomonadota</taxon>
        <taxon>Betaproteobacteria</taxon>
        <taxon>Burkholderiales</taxon>
        <taxon>Burkholderiaceae</taxon>
        <taxon>Paraburkholderia</taxon>
    </lineage>
</organism>